<keyword evidence="4" id="KW-0560">Oxidoreductase</keyword>
<comment type="cofactor">
    <cofactor evidence="1">
        <name>FAD</name>
        <dbReference type="ChEBI" id="CHEBI:57692"/>
    </cofactor>
</comment>
<dbReference type="Gene3D" id="3.30.465.10">
    <property type="match status" value="1"/>
</dbReference>
<dbReference type="InterPro" id="IPR004113">
    <property type="entry name" value="FAD-bd_oxidored_4_C"/>
</dbReference>
<dbReference type="InterPro" id="IPR016164">
    <property type="entry name" value="FAD-linked_Oxase-like_C"/>
</dbReference>
<comment type="caution">
    <text evidence="6">The sequence shown here is derived from an EMBL/GenBank/DDBJ whole genome shotgun (WGS) entry which is preliminary data.</text>
</comment>
<evidence type="ECO:0000313" key="7">
    <source>
        <dbReference type="Proteomes" id="UP001519064"/>
    </source>
</evidence>
<keyword evidence="3" id="KW-0274">FAD</keyword>
<gene>
    <name evidence="6" type="ORF">ITI46_29275</name>
</gene>
<protein>
    <submittedName>
        <fullName evidence="6">FAD-binding protein</fullName>
    </submittedName>
</protein>
<reference evidence="6 7" key="1">
    <citation type="submission" date="2020-11" db="EMBL/GenBank/DDBJ databases">
        <title>Streptomyces spirodelae sp. nov., isolated from duckweed.</title>
        <authorList>
            <person name="Saimee Y."/>
            <person name="Duangmal K."/>
        </authorList>
    </citation>
    <scope>NUCLEOTIDE SEQUENCE [LARGE SCALE GENOMIC DNA]</scope>
    <source>
        <strain evidence="6 7">S16-07</strain>
    </source>
</reference>
<evidence type="ECO:0000256" key="3">
    <source>
        <dbReference type="ARBA" id="ARBA00022827"/>
    </source>
</evidence>
<sequence>MSPDTTQLLRELRDRLPADTLLTDPDALAAHSRDAAPFSTPGVPAAVALPRTAEQVEEVMRSAYAHGVPVVPQGARTGLAGAANAVDGCVVLSTLRMDRIGAVDPANRLVRCEPGVITKRLNDAVAGHGLVYPPDPASWETCTIGGNIATGAGGICCVKYGVTADYVLGLDVVLPDGRRMRTGRDTPKGVAGYDLTRLFVGSEGTLGVVVGATLALRPARHAPLALLAQFPSLTAAGDAVAAVTGAGHLPSALELLDRATSQAVAEYGHALLRPDSAATLIVESDAPDPAPELAAMKALCEGAGADQVVAADTAEESQRIIEARRLVSPALGAFAAALGGRPTAFVEDVAVPPSELPKFVATIEDIARRHRLRIFTLGHAGDGNLHPTVVFDESDPDEVHRARTAYDDIMAAGLALGGTTTGEHGIGTLKREWLGRELDAVSLQLHRGIKRLFDPRQLLNPGKVVEA</sequence>
<dbReference type="Pfam" id="PF01565">
    <property type="entry name" value="FAD_binding_4"/>
    <property type="match status" value="1"/>
</dbReference>
<dbReference type="PANTHER" id="PTHR42934">
    <property type="entry name" value="GLYCOLATE OXIDASE SUBUNIT GLCD"/>
    <property type="match status" value="1"/>
</dbReference>
<evidence type="ECO:0000256" key="1">
    <source>
        <dbReference type="ARBA" id="ARBA00001974"/>
    </source>
</evidence>
<proteinExistence type="predicted"/>
<dbReference type="InterPro" id="IPR006094">
    <property type="entry name" value="Oxid_FAD_bind_N"/>
</dbReference>
<dbReference type="RefSeq" id="WP_209242936.1">
    <property type="nucleotide sequence ID" value="NZ_JADKMA010000211.1"/>
</dbReference>
<accession>A0ABS3XKV6</accession>
<evidence type="ECO:0000256" key="2">
    <source>
        <dbReference type="ARBA" id="ARBA00022630"/>
    </source>
</evidence>
<evidence type="ECO:0000259" key="5">
    <source>
        <dbReference type="PROSITE" id="PS51387"/>
    </source>
</evidence>
<dbReference type="PANTHER" id="PTHR42934:SF2">
    <property type="entry name" value="GLYCOLATE OXIDASE SUBUNIT GLCD"/>
    <property type="match status" value="1"/>
</dbReference>
<dbReference type="SUPFAM" id="SSF56176">
    <property type="entry name" value="FAD-binding/transporter-associated domain-like"/>
    <property type="match status" value="1"/>
</dbReference>
<keyword evidence="2" id="KW-0285">Flavoprotein</keyword>
<evidence type="ECO:0000313" key="6">
    <source>
        <dbReference type="EMBL" id="MBO8195711.1"/>
    </source>
</evidence>
<name>A0ABS3XKV6_9ACTN</name>
<keyword evidence="7" id="KW-1185">Reference proteome</keyword>
<dbReference type="EMBL" id="JADKMA010000211">
    <property type="protein sequence ID" value="MBO8195711.1"/>
    <property type="molecule type" value="Genomic_DNA"/>
</dbReference>
<dbReference type="Gene3D" id="1.10.45.10">
    <property type="entry name" value="Vanillyl-alcohol Oxidase, Chain A, domain 4"/>
    <property type="match status" value="1"/>
</dbReference>
<dbReference type="Gene3D" id="3.30.70.2740">
    <property type="match status" value="1"/>
</dbReference>
<dbReference type="Proteomes" id="UP001519064">
    <property type="component" value="Unassembled WGS sequence"/>
</dbReference>
<dbReference type="Pfam" id="PF02913">
    <property type="entry name" value="FAD-oxidase_C"/>
    <property type="match status" value="1"/>
</dbReference>
<dbReference type="InterPro" id="IPR051914">
    <property type="entry name" value="FAD-linked_OxidoTrans_Type4"/>
</dbReference>
<dbReference type="InterPro" id="IPR016166">
    <property type="entry name" value="FAD-bd_PCMH"/>
</dbReference>
<dbReference type="InterPro" id="IPR016169">
    <property type="entry name" value="FAD-bd_PCMH_sub2"/>
</dbReference>
<feature type="domain" description="FAD-binding PCMH-type" evidence="5">
    <location>
        <begin position="40"/>
        <end position="219"/>
    </location>
</feature>
<organism evidence="6 7">
    <name type="scientific">Streptomyces oryzae</name>
    <dbReference type="NCBI Taxonomy" id="1434886"/>
    <lineage>
        <taxon>Bacteria</taxon>
        <taxon>Bacillati</taxon>
        <taxon>Actinomycetota</taxon>
        <taxon>Actinomycetes</taxon>
        <taxon>Kitasatosporales</taxon>
        <taxon>Streptomycetaceae</taxon>
        <taxon>Streptomyces</taxon>
    </lineage>
</organism>
<dbReference type="InterPro" id="IPR036318">
    <property type="entry name" value="FAD-bd_PCMH-like_sf"/>
</dbReference>
<dbReference type="SUPFAM" id="SSF55103">
    <property type="entry name" value="FAD-linked oxidases, C-terminal domain"/>
    <property type="match status" value="1"/>
</dbReference>
<dbReference type="InterPro" id="IPR016171">
    <property type="entry name" value="Vanillyl_alc_oxidase_C-sub2"/>
</dbReference>
<evidence type="ECO:0000256" key="4">
    <source>
        <dbReference type="ARBA" id="ARBA00023002"/>
    </source>
</evidence>
<dbReference type="PROSITE" id="PS51387">
    <property type="entry name" value="FAD_PCMH"/>
    <property type="match status" value="1"/>
</dbReference>